<dbReference type="SMART" id="SM00177">
    <property type="entry name" value="ARF"/>
    <property type="match status" value="1"/>
</dbReference>
<dbReference type="SUPFAM" id="SSF52540">
    <property type="entry name" value="P-loop containing nucleoside triphosphate hydrolases"/>
    <property type="match status" value="1"/>
</dbReference>
<keyword evidence="5" id="KW-1185">Reference proteome</keyword>
<dbReference type="PROSITE" id="PS51417">
    <property type="entry name" value="ARF"/>
    <property type="match status" value="1"/>
</dbReference>
<gene>
    <name evidence="4" type="primary">ARF1</name>
    <name evidence="4" type="ORF">KI688_002355</name>
</gene>
<evidence type="ECO:0000313" key="4">
    <source>
        <dbReference type="EMBL" id="KAG9065035.1"/>
    </source>
</evidence>
<protein>
    <submittedName>
        <fullName evidence="4">Arf GTPase arf1</fullName>
    </submittedName>
</protein>
<accession>A0A9P8BR26</accession>
<proteinExistence type="predicted"/>
<evidence type="ECO:0000313" key="5">
    <source>
        <dbReference type="Proteomes" id="UP000707451"/>
    </source>
</evidence>
<dbReference type="OrthoDB" id="2427315at2759"/>
<dbReference type="Proteomes" id="UP000707451">
    <property type="component" value="Unassembled WGS sequence"/>
</dbReference>
<dbReference type="GO" id="GO:0003924">
    <property type="term" value="F:GTPase activity"/>
    <property type="evidence" value="ECO:0007669"/>
    <property type="project" value="InterPro"/>
</dbReference>
<comment type="caution">
    <text evidence="4">The sequence shown here is derived from an EMBL/GenBank/DDBJ whole genome shotgun (WGS) entry which is preliminary data.</text>
</comment>
<dbReference type="PANTHER" id="PTHR11711">
    <property type="entry name" value="ADP RIBOSYLATION FACTOR-RELATED"/>
    <property type="match status" value="1"/>
</dbReference>
<evidence type="ECO:0000256" key="1">
    <source>
        <dbReference type="ARBA" id="ARBA00022741"/>
    </source>
</evidence>
<keyword evidence="1 3" id="KW-0547">Nucleotide-binding</keyword>
<dbReference type="InterPro" id="IPR006689">
    <property type="entry name" value="Small_GTPase_ARF/SAR"/>
</dbReference>
<dbReference type="AlphaFoldDB" id="A0A9P8BR26"/>
<name>A0A9P8BR26_9FUNG</name>
<reference evidence="4" key="1">
    <citation type="submission" date="2021-06" db="EMBL/GenBank/DDBJ databases">
        <title>Genome Sequence of Mortierella hyaline Strain SCG-10, a Cold-Adapted, Nitrate-Reducing Fungus Isolated from Soil in Minnesota, USA.</title>
        <authorList>
            <person name="Aldossari N."/>
        </authorList>
    </citation>
    <scope>NUCLEOTIDE SEQUENCE</scope>
    <source>
        <strain evidence="4">SCG-10</strain>
    </source>
</reference>
<evidence type="ECO:0000256" key="2">
    <source>
        <dbReference type="ARBA" id="ARBA00023134"/>
    </source>
</evidence>
<feature type="binding site" evidence="3">
    <location>
        <begin position="209"/>
        <end position="212"/>
    </location>
    <ligand>
        <name>GTP</name>
        <dbReference type="ChEBI" id="CHEBI:37565"/>
    </ligand>
</feature>
<dbReference type="Pfam" id="PF00025">
    <property type="entry name" value="Arf"/>
    <property type="match status" value="1"/>
</dbReference>
<dbReference type="InterPro" id="IPR024156">
    <property type="entry name" value="Small_GTPase_ARF"/>
</dbReference>
<evidence type="ECO:0000256" key="3">
    <source>
        <dbReference type="PIRSR" id="PIRSR606689-1"/>
    </source>
</evidence>
<dbReference type="Gene3D" id="3.40.50.300">
    <property type="entry name" value="P-loop containing nucleotide triphosphate hydrolases"/>
    <property type="match status" value="1"/>
</dbReference>
<dbReference type="GO" id="GO:0005525">
    <property type="term" value="F:GTP binding"/>
    <property type="evidence" value="ECO:0007669"/>
    <property type="project" value="UniProtKB-KW"/>
</dbReference>
<keyword evidence="2 3" id="KW-0342">GTP-binding</keyword>
<sequence length="272" mass="30845">MAIRNAITDITADFDVTILTGLSVHHGYTLQYLQQLRHHKPLLAAIVFVVDSIKPETLYEANEVLWTICETYEIMGPTRAGKTSIIQKIEDPSAIIDPASYTPNITCEMHIIRSPILLPSSSSSIQDGRSSAQKRQVLMFFDTSDSERLRVYNNSFLRHTHGIIFVIDSSPQEGQTREEYVDEASKSLRRVIHELVNHDQDQPLLVFVNKQDRPDSMTAEEVIEHLHLKDTFSTSGRRWFVQEASALRGEGITIGFAWLLAQMQDRRANPGL</sequence>
<dbReference type="InterPro" id="IPR027417">
    <property type="entry name" value="P-loop_NTPase"/>
</dbReference>
<dbReference type="EMBL" id="JAHRHY010000012">
    <property type="protein sequence ID" value="KAG9065035.1"/>
    <property type="molecule type" value="Genomic_DNA"/>
</dbReference>
<organism evidence="4 5">
    <name type="scientific">Linnemannia hyalina</name>
    <dbReference type="NCBI Taxonomy" id="64524"/>
    <lineage>
        <taxon>Eukaryota</taxon>
        <taxon>Fungi</taxon>
        <taxon>Fungi incertae sedis</taxon>
        <taxon>Mucoromycota</taxon>
        <taxon>Mortierellomycotina</taxon>
        <taxon>Mortierellomycetes</taxon>
        <taxon>Mortierellales</taxon>
        <taxon>Mortierellaceae</taxon>
        <taxon>Linnemannia</taxon>
    </lineage>
</organism>